<proteinExistence type="predicted"/>
<sequence length="362" mass="39604">MKFAWSSDTCPLFDSFNFGANSCVKESKFPKRRIYVQVGEAFGFADAEVGVWNDLQRPQMSSLPASSLTCPPHFKCEAFELMAHVPYSACVWSIPGLSRSEAPKAIRELILLWHHGDMRARGAGLHALAATLPPLTPFLQINHIVGASSHSSTPSPQLFVFREVPSMVAPPMPPLLTVGLASTKDLPPAWCRKHHRNGKRLSFKSSQPLRPLQTHRGLDETREYGFLNCASSPSSGVVTALPKHSLLNASVALLRLALQHEEKQAACRWSSLVGTKWVTPKEGLHPPALRHPSPRCWWLQTAQLWSCSVSPFGPSKSLYSHASAASSLFSTLTVVETSSATYAAPNVGPLAVYEVEKTMKSS</sequence>
<comment type="caution">
    <text evidence="1">The sequence shown here is derived from an EMBL/GenBank/DDBJ whole genome shotgun (WGS) entry which is preliminary data.</text>
</comment>
<evidence type="ECO:0000313" key="2">
    <source>
        <dbReference type="Proteomes" id="UP001651158"/>
    </source>
</evidence>
<dbReference type="Proteomes" id="UP001651158">
    <property type="component" value="Unassembled WGS sequence"/>
</dbReference>
<evidence type="ECO:0000313" key="1">
    <source>
        <dbReference type="EMBL" id="KAL5106918.1"/>
    </source>
</evidence>
<reference evidence="1 2" key="1">
    <citation type="journal article" date="2022" name="Front. Cell. Infect. Microbiol.">
        <title>The Genomes of Two Strains of Taenia crassiceps the Animal Model for the Study of Human Cysticercosis.</title>
        <authorList>
            <person name="Bobes R.J."/>
            <person name="Estrada K."/>
            <person name="Rios-Valencia D.G."/>
            <person name="Calderon-Gallegos A."/>
            <person name="de la Torre P."/>
            <person name="Carrero J.C."/>
            <person name="Sanchez-Flores A."/>
            <person name="Laclette J.P."/>
        </authorList>
    </citation>
    <scope>NUCLEOTIDE SEQUENCE [LARGE SCALE GENOMIC DNA]</scope>
    <source>
        <strain evidence="1">WFUcys</strain>
    </source>
</reference>
<accession>A0ABR4QBF8</accession>
<keyword evidence="2" id="KW-1185">Reference proteome</keyword>
<dbReference type="EMBL" id="JAKROA010000005">
    <property type="protein sequence ID" value="KAL5106918.1"/>
    <property type="molecule type" value="Genomic_DNA"/>
</dbReference>
<name>A0ABR4QBF8_9CEST</name>
<protein>
    <submittedName>
        <fullName evidence="1">Uncharacterized protein</fullName>
    </submittedName>
</protein>
<gene>
    <name evidence="1" type="ORF">TcWFU_006251</name>
</gene>
<organism evidence="1 2">
    <name type="scientific">Taenia crassiceps</name>
    <dbReference type="NCBI Taxonomy" id="6207"/>
    <lineage>
        <taxon>Eukaryota</taxon>
        <taxon>Metazoa</taxon>
        <taxon>Spiralia</taxon>
        <taxon>Lophotrochozoa</taxon>
        <taxon>Platyhelminthes</taxon>
        <taxon>Cestoda</taxon>
        <taxon>Eucestoda</taxon>
        <taxon>Cyclophyllidea</taxon>
        <taxon>Taeniidae</taxon>
        <taxon>Taenia</taxon>
    </lineage>
</organism>